<sequence length="39" mass="4563">MRVIPFIHSALFLHCRFLFIDIRGLSYLPPAQNAHNQLI</sequence>
<organism evidence="1 2">
    <name type="scientific">Marinomonas foliarum</name>
    <dbReference type="NCBI Taxonomy" id="491950"/>
    <lineage>
        <taxon>Bacteria</taxon>
        <taxon>Pseudomonadati</taxon>
        <taxon>Pseudomonadota</taxon>
        <taxon>Gammaproteobacteria</taxon>
        <taxon>Oceanospirillales</taxon>
        <taxon>Oceanospirillaceae</taxon>
        <taxon>Marinomonas</taxon>
    </lineage>
</organism>
<name>A0A369A7Y4_9GAMM</name>
<evidence type="ECO:0000313" key="1">
    <source>
        <dbReference type="EMBL" id="RCX03544.1"/>
    </source>
</evidence>
<evidence type="ECO:0000313" key="2">
    <source>
        <dbReference type="Proteomes" id="UP000253506"/>
    </source>
</evidence>
<proteinExistence type="predicted"/>
<dbReference type="Proteomes" id="UP000253506">
    <property type="component" value="Unassembled WGS sequence"/>
</dbReference>
<dbReference type="EMBL" id="QPJQ01000012">
    <property type="protein sequence ID" value="RCX03544.1"/>
    <property type="molecule type" value="Genomic_DNA"/>
</dbReference>
<comment type="caution">
    <text evidence="1">The sequence shown here is derived from an EMBL/GenBank/DDBJ whole genome shotgun (WGS) entry which is preliminary data.</text>
</comment>
<reference evidence="1 2" key="1">
    <citation type="submission" date="2018-07" db="EMBL/GenBank/DDBJ databases">
        <title>Genomic Encyclopedia of Type Strains, Phase III (KMG-III): the genomes of soil and plant-associated and newly described type strains.</title>
        <authorList>
            <person name="Whitman W."/>
        </authorList>
    </citation>
    <scope>NUCLEOTIDE SEQUENCE [LARGE SCALE GENOMIC DNA]</scope>
    <source>
        <strain evidence="1 2">CECT 7731</strain>
    </source>
</reference>
<gene>
    <name evidence="1" type="ORF">DFP77_11282</name>
</gene>
<accession>A0A369A7Y4</accession>
<protein>
    <submittedName>
        <fullName evidence="1">Uncharacterized protein</fullName>
    </submittedName>
</protein>
<dbReference type="AlphaFoldDB" id="A0A369A7Y4"/>